<organism evidence="1 2">
    <name type="scientific">Tanacetum coccineum</name>
    <dbReference type="NCBI Taxonomy" id="301880"/>
    <lineage>
        <taxon>Eukaryota</taxon>
        <taxon>Viridiplantae</taxon>
        <taxon>Streptophyta</taxon>
        <taxon>Embryophyta</taxon>
        <taxon>Tracheophyta</taxon>
        <taxon>Spermatophyta</taxon>
        <taxon>Magnoliopsida</taxon>
        <taxon>eudicotyledons</taxon>
        <taxon>Gunneridae</taxon>
        <taxon>Pentapetalae</taxon>
        <taxon>asterids</taxon>
        <taxon>campanulids</taxon>
        <taxon>Asterales</taxon>
        <taxon>Asteraceae</taxon>
        <taxon>Asteroideae</taxon>
        <taxon>Anthemideae</taxon>
        <taxon>Anthemidinae</taxon>
        <taxon>Tanacetum</taxon>
    </lineage>
</organism>
<sequence length="68" mass="7607">MIPSSLLQAFTGNIGAFTFSFINAIETKRKQTYGRLLASMRKVVNQAQQVLGRFVPFASSMSQEMFDV</sequence>
<evidence type="ECO:0000313" key="1">
    <source>
        <dbReference type="EMBL" id="GJT93639.1"/>
    </source>
</evidence>
<comment type="caution">
    <text evidence="1">The sequence shown here is derived from an EMBL/GenBank/DDBJ whole genome shotgun (WGS) entry which is preliminary data.</text>
</comment>
<dbReference type="Proteomes" id="UP001151760">
    <property type="component" value="Unassembled WGS sequence"/>
</dbReference>
<proteinExistence type="predicted"/>
<keyword evidence="2" id="KW-1185">Reference proteome</keyword>
<gene>
    <name evidence="1" type="ORF">Tco_1082484</name>
</gene>
<protein>
    <submittedName>
        <fullName evidence="1">Uncharacterized protein</fullName>
    </submittedName>
</protein>
<reference evidence="1" key="1">
    <citation type="journal article" date="2022" name="Int. J. Mol. Sci.">
        <title>Draft Genome of Tanacetum Coccineum: Genomic Comparison of Closely Related Tanacetum-Family Plants.</title>
        <authorList>
            <person name="Yamashiro T."/>
            <person name="Shiraishi A."/>
            <person name="Nakayama K."/>
            <person name="Satake H."/>
        </authorList>
    </citation>
    <scope>NUCLEOTIDE SEQUENCE</scope>
</reference>
<dbReference type="EMBL" id="BQNB010020221">
    <property type="protein sequence ID" value="GJT93639.1"/>
    <property type="molecule type" value="Genomic_DNA"/>
</dbReference>
<name>A0ABQ5I0M8_9ASTR</name>
<evidence type="ECO:0000313" key="2">
    <source>
        <dbReference type="Proteomes" id="UP001151760"/>
    </source>
</evidence>
<reference evidence="1" key="2">
    <citation type="submission" date="2022-01" db="EMBL/GenBank/DDBJ databases">
        <authorList>
            <person name="Yamashiro T."/>
            <person name="Shiraishi A."/>
            <person name="Satake H."/>
            <person name="Nakayama K."/>
        </authorList>
    </citation>
    <scope>NUCLEOTIDE SEQUENCE</scope>
</reference>
<accession>A0ABQ5I0M8</accession>